<feature type="region of interest" description="Disordered" evidence="11">
    <location>
        <begin position="851"/>
        <end position="870"/>
    </location>
</feature>
<dbReference type="PANTHER" id="PTHR48423:SF1">
    <property type="entry name" value="INTERLEUKIN-27 RECEPTOR SUBUNIT ALPHA"/>
    <property type="match status" value="1"/>
</dbReference>
<dbReference type="InterPro" id="IPR052672">
    <property type="entry name" value="Type1_Cytokine_Rcpt_Type2"/>
</dbReference>
<evidence type="ECO:0000313" key="15">
    <source>
        <dbReference type="EMBL" id="GCB74281.1"/>
    </source>
</evidence>
<dbReference type="Pfam" id="PF09067">
    <property type="entry name" value="EpoR_lig-bind"/>
    <property type="match status" value="1"/>
</dbReference>
<dbReference type="Pfam" id="PF06328">
    <property type="entry name" value="Lep_receptor_Ig"/>
    <property type="match status" value="1"/>
</dbReference>
<dbReference type="PROSITE" id="PS50853">
    <property type="entry name" value="FN3"/>
    <property type="match status" value="3"/>
</dbReference>
<dbReference type="EMBL" id="BFAA01000908">
    <property type="protein sequence ID" value="GCB74281.1"/>
    <property type="molecule type" value="Genomic_DNA"/>
</dbReference>
<dbReference type="CDD" id="cd00063">
    <property type="entry name" value="FN3"/>
    <property type="match status" value="2"/>
</dbReference>
<dbReference type="SUPFAM" id="SSF49265">
    <property type="entry name" value="Fibronectin type III"/>
    <property type="match status" value="4"/>
</dbReference>
<evidence type="ECO:0000256" key="7">
    <source>
        <dbReference type="ARBA" id="ARBA00022989"/>
    </source>
</evidence>
<keyword evidence="9" id="KW-0675">Receptor</keyword>
<gene>
    <name evidence="15" type="ORF">scyTo_0003370</name>
</gene>
<feature type="chain" id="PRO_5019137295" description="Fibronectin type-III domain-containing protein" evidence="13">
    <location>
        <begin position="23"/>
        <end position="888"/>
    </location>
</feature>
<keyword evidence="4 12" id="KW-0812">Transmembrane</keyword>
<keyword evidence="6" id="KW-0677">Repeat</keyword>
<evidence type="ECO:0000256" key="10">
    <source>
        <dbReference type="ARBA" id="ARBA00023180"/>
    </source>
</evidence>
<dbReference type="OMA" id="ANASHIF"/>
<keyword evidence="8 12" id="KW-0472">Membrane</keyword>
<dbReference type="PANTHER" id="PTHR48423">
    <property type="entry name" value="INTERLEUKIN-27 RECEPTOR SUBUNIT ALPHA"/>
    <property type="match status" value="1"/>
</dbReference>
<dbReference type="Proteomes" id="UP000288216">
    <property type="component" value="Unassembled WGS sequence"/>
</dbReference>
<evidence type="ECO:0000256" key="11">
    <source>
        <dbReference type="SAM" id="MobiDB-lite"/>
    </source>
</evidence>
<comment type="similarity">
    <text evidence="2">Belongs to the type I cytokine receptor family. Type 2 subfamily.</text>
</comment>
<accession>A0A401PMH4</accession>
<proteinExistence type="inferred from homology"/>
<feature type="domain" description="Fibronectin type-III" evidence="14">
    <location>
        <begin position="320"/>
        <end position="418"/>
    </location>
</feature>
<feature type="domain" description="Fibronectin type-III" evidence="14">
    <location>
        <begin position="514"/>
        <end position="606"/>
    </location>
</feature>
<evidence type="ECO:0000256" key="2">
    <source>
        <dbReference type="ARBA" id="ARBA00008921"/>
    </source>
</evidence>
<protein>
    <recommendedName>
        <fullName evidence="14">Fibronectin type-III domain-containing protein</fullName>
    </recommendedName>
</protein>
<dbReference type="FunFam" id="2.60.40.10:FF:000414">
    <property type="entry name" value="Interleukin-6 receptor subunit beta"/>
    <property type="match status" value="1"/>
</dbReference>
<keyword evidence="16" id="KW-1185">Reference proteome</keyword>
<evidence type="ECO:0000256" key="12">
    <source>
        <dbReference type="SAM" id="Phobius"/>
    </source>
</evidence>
<keyword evidence="10" id="KW-0325">Glycoprotein</keyword>
<dbReference type="Gene3D" id="2.60.40.10">
    <property type="entry name" value="Immunoglobulins"/>
    <property type="match status" value="6"/>
</dbReference>
<evidence type="ECO:0000256" key="9">
    <source>
        <dbReference type="ARBA" id="ARBA00023170"/>
    </source>
</evidence>
<dbReference type="GO" id="GO:0005886">
    <property type="term" value="C:plasma membrane"/>
    <property type="evidence" value="ECO:0007669"/>
    <property type="project" value="UniProtKB-SubCell"/>
</dbReference>
<comment type="caution">
    <text evidence="15">The sequence shown here is derived from an EMBL/GenBank/DDBJ whole genome shotgun (WGS) entry which is preliminary data.</text>
</comment>
<sequence length="888" mass="100505">MLSTENTWAWVMFSISACVIQGELPRLCHYVDPVPGVFQLLSNVSLSCTLREDCLKSLDANASHIFWKMNDTQISQEQYYFNATVSRVTFQAVKGYLTCHINMKGAANILHRFAIEVGFPPDKPKHISCVSYWRENITCFWDQGRETNLKTNFTLIRKWGPSQNDSCNTLENTCFFKFPRLHISTNLTIIVMAENALGKAQSDPFVLDSWHTWKTDPPQNVIVHSILGQSRSLFVTWNKPTEKPPALVLFYGLQYQTTGSSNWTRVTEEKINTTSFVIKNLKPFTNYIVAVRCIGESQFYWSDWSSKETGLTPEAKPCKGPELWRRIKSLDSQGKRNVHLLWKALNRSEANGIILGYRVWYAKKRDPTVMLQCNTTYLNYSLFLANEAYIITLVAYNSAGDSPKATLIVPAINQTALSAVQYVKVIPQDDQLFVQWKTSRPPENGYVIEWCLILDTSPFAGPLHWVHKGNTSEMAWLKENVEQYKRYNISVYSVYDDGPDNPFSVPAYLQQDVPAEGPDILAPDLKDTETTIKWREIPVEKRRGFITNYTIFYKSAKGENAVTVNSTVHNYTLKSLQKNTDYVLYVMASTVKGGINSSIHFRTDSLGQDDTVVIVVPVLVCFLLIVNVLMICSSNKHRIKKHIWPEVADPAGSTLADWFHEHQYENDQTPKLLNPWNDFNTDFSTVEVLCLSDECLLRSSRKDEASLLHSETEVECSFTMSPPPDSTSNGEKTSLLQSMNTVMCAVLEEGYKSQIPDISRSLSKQPLLSNTSEKSTSDFETEINTADGAEENWCPQTTDENGVFQQINKTSADLKNSLSSTDSQIAPCLDSSNDPVFDNCCKVDKNVQEDTGTVDPNLQSPQQDNQPTNPVQTYITVELLELMLNNEM</sequence>
<dbReference type="InterPro" id="IPR036116">
    <property type="entry name" value="FN3_sf"/>
</dbReference>
<evidence type="ECO:0000259" key="14">
    <source>
        <dbReference type="PROSITE" id="PS50853"/>
    </source>
</evidence>
<evidence type="ECO:0000256" key="8">
    <source>
        <dbReference type="ARBA" id="ARBA00023136"/>
    </source>
</evidence>
<evidence type="ECO:0000256" key="13">
    <source>
        <dbReference type="SAM" id="SignalP"/>
    </source>
</evidence>
<dbReference type="SMART" id="SM00060">
    <property type="entry name" value="FN3"/>
    <property type="match status" value="5"/>
</dbReference>
<feature type="signal peptide" evidence="13">
    <location>
        <begin position="1"/>
        <end position="22"/>
    </location>
</feature>
<organism evidence="15 16">
    <name type="scientific">Scyliorhinus torazame</name>
    <name type="common">Cloudy catshark</name>
    <name type="synonym">Catulus torazame</name>
    <dbReference type="NCBI Taxonomy" id="75743"/>
    <lineage>
        <taxon>Eukaryota</taxon>
        <taxon>Metazoa</taxon>
        <taxon>Chordata</taxon>
        <taxon>Craniata</taxon>
        <taxon>Vertebrata</taxon>
        <taxon>Chondrichthyes</taxon>
        <taxon>Elasmobranchii</taxon>
        <taxon>Galeomorphii</taxon>
        <taxon>Galeoidea</taxon>
        <taxon>Carcharhiniformes</taxon>
        <taxon>Scyliorhinidae</taxon>
        <taxon>Scyliorhinus</taxon>
    </lineage>
</organism>
<keyword evidence="5 13" id="KW-0732">Signal</keyword>
<keyword evidence="3" id="KW-1003">Cell membrane</keyword>
<feature type="transmembrane region" description="Helical" evidence="12">
    <location>
        <begin position="612"/>
        <end position="632"/>
    </location>
</feature>
<dbReference type="InterPro" id="IPR010457">
    <property type="entry name" value="IgC2-like_lig-bd"/>
</dbReference>
<feature type="domain" description="Fibronectin type-III" evidence="14">
    <location>
        <begin position="217"/>
        <end position="315"/>
    </location>
</feature>
<dbReference type="InterPro" id="IPR003961">
    <property type="entry name" value="FN3_dom"/>
</dbReference>
<comment type="subcellular location">
    <subcellularLocation>
        <location evidence="1">Cell membrane</location>
        <topology evidence="1">Single-pass type I membrane protein</topology>
    </subcellularLocation>
</comment>
<dbReference type="InterPro" id="IPR013783">
    <property type="entry name" value="Ig-like_fold"/>
</dbReference>
<dbReference type="Pfam" id="PF00041">
    <property type="entry name" value="fn3"/>
    <property type="match status" value="2"/>
</dbReference>
<evidence type="ECO:0000256" key="4">
    <source>
        <dbReference type="ARBA" id="ARBA00022692"/>
    </source>
</evidence>
<dbReference type="InterPro" id="IPR015152">
    <property type="entry name" value="Growth/epo_recpt_lig-bind"/>
</dbReference>
<evidence type="ECO:0000256" key="5">
    <source>
        <dbReference type="ARBA" id="ARBA00022729"/>
    </source>
</evidence>
<dbReference type="OrthoDB" id="9828391at2759"/>
<dbReference type="AlphaFoldDB" id="A0A401PMH4"/>
<evidence type="ECO:0000256" key="3">
    <source>
        <dbReference type="ARBA" id="ARBA00022475"/>
    </source>
</evidence>
<evidence type="ECO:0000313" key="16">
    <source>
        <dbReference type="Proteomes" id="UP000288216"/>
    </source>
</evidence>
<evidence type="ECO:0000256" key="6">
    <source>
        <dbReference type="ARBA" id="ARBA00022737"/>
    </source>
</evidence>
<evidence type="ECO:0000256" key="1">
    <source>
        <dbReference type="ARBA" id="ARBA00004251"/>
    </source>
</evidence>
<name>A0A401PMH4_SCYTO</name>
<reference evidence="15 16" key="1">
    <citation type="journal article" date="2018" name="Nat. Ecol. Evol.">
        <title>Shark genomes provide insights into elasmobranch evolution and the origin of vertebrates.</title>
        <authorList>
            <person name="Hara Y"/>
            <person name="Yamaguchi K"/>
            <person name="Onimaru K"/>
            <person name="Kadota M"/>
            <person name="Koyanagi M"/>
            <person name="Keeley SD"/>
            <person name="Tatsumi K"/>
            <person name="Tanaka K"/>
            <person name="Motone F"/>
            <person name="Kageyama Y"/>
            <person name="Nozu R"/>
            <person name="Adachi N"/>
            <person name="Nishimura O"/>
            <person name="Nakagawa R"/>
            <person name="Tanegashima C"/>
            <person name="Kiyatake I"/>
            <person name="Matsumoto R"/>
            <person name="Murakumo K"/>
            <person name="Nishida K"/>
            <person name="Terakita A"/>
            <person name="Kuratani S"/>
            <person name="Sato K"/>
            <person name="Hyodo S Kuraku.S."/>
        </authorList>
    </citation>
    <scope>NUCLEOTIDE SEQUENCE [LARGE SCALE GENOMIC DNA]</scope>
</reference>
<dbReference type="STRING" id="75743.A0A401PMH4"/>
<dbReference type="FunFam" id="2.60.40.10:FF:000465">
    <property type="entry name" value="Granulocyte colony-stimulating factor receptor"/>
    <property type="match status" value="1"/>
</dbReference>
<keyword evidence="7 12" id="KW-1133">Transmembrane helix</keyword>